<gene>
    <name evidence="10" type="ORF">RJ641_033199</name>
</gene>
<reference evidence="10 11" key="1">
    <citation type="submission" date="2023-12" db="EMBL/GenBank/DDBJ databases">
        <title>A high-quality genome assembly for Dillenia turbinata (Dilleniales).</title>
        <authorList>
            <person name="Chanderbali A."/>
        </authorList>
    </citation>
    <scope>NUCLEOTIDE SEQUENCE [LARGE SCALE GENOMIC DNA]</scope>
    <source>
        <strain evidence="10">LSX21</strain>
        <tissue evidence="10">Leaf</tissue>
    </source>
</reference>
<dbReference type="GO" id="GO:0005634">
    <property type="term" value="C:nucleus"/>
    <property type="evidence" value="ECO:0007669"/>
    <property type="project" value="UniProtKB-SubCell"/>
</dbReference>
<dbReference type="PANTHER" id="PTHR31839">
    <property type="entry name" value="DEHYDRATION-RESPONSIVE ELEMENT-BINDING PROTEIN 1D"/>
    <property type="match status" value="1"/>
</dbReference>
<dbReference type="SUPFAM" id="SSF54171">
    <property type="entry name" value="DNA-binding domain"/>
    <property type="match status" value="1"/>
</dbReference>
<evidence type="ECO:0000313" key="10">
    <source>
        <dbReference type="EMBL" id="KAK6936169.1"/>
    </source>
</evidence>
<dbReference type="InterPro" id="IPR001471">
    <property type="entry name" value="AP2/ERF_dom"/>
</dbReference>
<organism evidence="10 11">
    <name type="scientific">Dillenia turbinata</name>
    <dbReference type="NCBI Taxonomy" id="194707"/>
    <lineage>
        <taxon>Eukaryota</taxon>
        <taxon>Viridiplantae</taxon>
        <taxon>Streptophyta</taxon>
        <taxon>Embryophyta</taxon>
        <taxon>Tracheophyta</taxon>
        <taxon>Spermatophyta</taxon>
        <taxon>Magnoliopsida</taxon>
        <taxon>eudicotyledons</taxon>
        <taxon>Gunneridae</taxon>
        <taxon>Pentapetalae</taxon>
        <taxon>Dilleniales</taxon>
        <taxon>Dilleniaceae</taxon>
        <taxon>Dillenia</taxon>
    </lineage>
</organism>
<keyword evidence="3" id="KW-0238">DNA-binding</keyword>
<comment type="caution">
    <text evidence="10">The sequence shown here is derived from an EMBL/GenBank/DDBJ whole genome shotgun (WGS) entry which is preliminary data.</text>
</comment>
<dbReference type="EMBL" id="JBAMMX010000007">
    <property type="protein sequence ID" value="KAK6936169.1"/>
    <property type="molecule type" value="Genomic_DNA"/>
</dbReference>
<feature type="compositionally biased region" description="Low complexity" evidence="8">
    <location>
        <begin position="1"/>
        <end position="39"/>
    </location>
</feature>
<name>A0AAN8VQR8_9MAGN</name>
<dbReference type="Gene3D" id="3.30.730.10">
    <property type="entry name" value="AP2/ERF domain"/>
    <property type="match status" value="1"/>
</dbReference>
<accession>A0AAN8VQR8</accession>
<protein>
    <submittedName>
        <fullName evidence="10">AP2/ERF domain</fullName>
    </submittedName>
</protein>
<evidence type="ECO:0000256" key="1">
    <source>
        <dbReference type="ARBA" id="ARBA00004123"/>
    </source>
</evidence>
<evidence type="ECO:0000256" key="4">
    <source>
        <dbReference type="ARBA" id="ARBA00023159"/>
    </source>
</evidence>
<comment type="subcellular location">
    <subcellularLocation>
        <location evidence="1">Nucleus</location>
    </subcellularLocation>
</comment>
<keyword evidence="6" id="KW-0539">Nucleus</keyword>
<feature type="domain" description="AP2/ERF" evidence="9">
    <location>
        <begin position="57"/>
        <end position="114"/>
    </location>
</feature>
<dbReference type="Pfam" id="PF00847">
    <property type="entry name" value="AP2"/>
    <property type="match status" value="1"/>
</dbReference>
<evidence type="ECO:0000256" key="6">
    <source>
        <dbReference type="ARBA" id="ARBA00023242"/>
    </source>
</evidence>
<evidence type="ECO:0000313" key="11">
    <source>
        <dbReference type="Proteomes" id="UP001370490"/>
    </source>
</evidence>
<keyword evidence="2" id="KW-0805">Transcription regulation</keyword>
<dbReference type="PRINTS" id="PR00367">
    <property type="entry name" value="ETHRSPELEMNT"/>
</dbReference>
<dbReference type="GO" id="GO:0003677">
    <property type="term" value="F:DNA binding"/>
    <property type="evidence" value="ECO:0007669"/>
    <property type="project" value="UniProtKB-KW"/>
</dbReference>
<dbReference type="SMART" id="SM00380">
    <property type="entry name" value="AP2"/>
    <property type="match status" value="1"/>
</dbReference>
<feature type="compositionally biased region" description="Basic residues" evidence="8">
    <location>
        <begin position="40"/>
        <end position="52"/>
    </location>
</feature>
<keyword evidence="5" id="KW-0804">Transcription</keyword>
<evidence type="ECO:0000256" key="7">
    <source>
        <dbReference type="ARBA" id="ARBA00024343"/>
    </source>
</evidence>
<evidence type="ECO:0000256" key="3">
    <source>
        <dbReference type="ARBA" id="ARBA00023125"/>
    </source>
</evidence>
<sequence>MELNRSYDSSPSSSSSNFSLSSSNPNSPTSTSSDPMSVVSHKRKAGRKKFKETRHPIYRGVRLRNGNKWVCEVREPKKKSRIWLGTFPCPEMAARAHDVAAIALRGEAASLNFPDSAWLFPRAKSSAAKDIQTAALEAAKAFSPSTSTSQSTLNSTVIDFTSKDEVPSLCVNCMACANACLEEASKPSLVDLISVESDYQKIEPSCGDSQSLVIGSEKILKSPKTITSMSTLFLDEEALYNMPGLIDSMAEAMMLTPPAMSRGYTGDDDDFDMDLTLWSL</sequence>
<dbReference type="PROSITE" id="PS51032">
    <property type="entry name" value="AP2_ERF"/>
    <property type="match status" value="1"/>
</dbReference>
<comment type="similarity">
    <text evidence="7">Belongs to the AP2/ERF transcription factor family. ERF subfamily.</text>
</comment>
<evidence type="ECO:0000256" key="5">
    <source>
        <dbReference type="ARBA" id="ARBA00023163"/>
    </source>
</evidence>
<dbReference type="AlphaFoldDB" id="A0AAN8VQR8"/>
<dbReference type="GO" id="GO:0003700">
    <property type="term" value="F:DNA-binding transcription factor activity"/>
    <property type="evidence" value="ECO:0007669"/>
    <property type="project" value="InterPro"/>
</dbReference>
<keyword evidence="11" id="KW-1185">Reference proteome</keyword>
<dbReference type="InterPro" id="IPR016177">
    <property type="entry name" value="DNA-bd_dom_sf"/>
</dbReference>
<dbReference type="Proteomes" id="UP001370490">
    <property type="component" value="Unassembled WGS sequence"/>
</dbReference>
<evidence type="ECO:0000256" key="8">
    <source>
        <dbReference type="SAM" id="MobiDB-lite"/>
    </source>
</evidence>
<dbReference type="FunFam" id="3.30.730.10:FF:000001">
    <property type="entry name" value="Ethylene-responsive transcription factor 2"/>
    <property type="match status" value="1"/>
</dbReference>
<dbReference type="InterPro" id="IPR036955">
    <property type="entry name" value="AP2/ERF_dom_sf"/>
</dbReference>
<evidence type="ECO:0000259" key="9">
    <source>
        <dbReference type="PROSITE" id="PS51032"/>
    </source>
</evidence>
<proteinExistence type="inferred from homology"/>
<dbReference type="CDD" id="cd00018">
    <property type="entry name" value="AP2"/>
    <property type="match status" value="1"/>
</dbReference>
<dbReference type="InterPro" id="IPR045277">
    <property type="entry name" value="DRE1A-I"/>
</dbReference>
<feature type="region of interest" description="Disordered" evidence="8">
    <location>
        <begin position="1"/>
        <end position="53"/>
    </location>
</feature>
<dbReference type="PANTHER" id="PTHR31839:SF42">
    <property type="entry name" value="DEHYDRATION-RESPONSIVE ELEMENT-BINDING PROTEIN 1F"/>
    <property type="match status" value="1"/>
</dbReference>
<keyword evidence="4" id="KW-0010">Activator</keyword>
<evidence type="ECO:0000256" key="2">
    <source>
        <dbReference type="ARBA" id="ARBA00023015"/>
    </source>
</evidence>